<dbReference type="EMBL" id="DXEU01000157">
    <property type="protein sequence ID" value="HIX52894.1"/>
    <property type="molecule type" value="Genomic_DNA"/>
</dbReference>
<sequence length="229" mass="26104">MGFSERTQVFIVSSYYKRLSETFGERGRAAFLHGVKHYAMQRGSRMAQRAIRAGEPLDYGTFCRYGEWVSSEEAVQSGTANQMEIVSISPDFESHVTVCPWYLAFQEFDAKEAGALYCSCLDEAINQGFNGEIQFRTVQTKHHEDFCIFRVKDAGMTEETSREKHMEYVKGFDYHCAHTYYAIGEMVQAIFGEEGACLCRAVLADFAEKFGPEMAETLRGYEKENFNCC</sequence>
<reference evidence="1" key="1">
    <citation type="journal article" date="2021" name="PeerJ">
        <title>Extensive microbial diversity within the chicken gut microbiome revealed by metagenomics and culture.</title>
        <authorList>
            <person name="Gilroy R."/>
            <person name="Ravi A."/>
            <person name="Getino M."/>
            <person name="Pursley I."/>
            <person name="Horton D.L."/>
            <person name="Alikhan N.F."/>
            <person name="Baker D."/>
            <person name="Gharbi K."/>
            <person name="Hall N."/>
            <person name="Watson M."/>
            <person name="Adriaenssens E.M."/>
            <person name="Foster-Nyarko E."/>
            <person name="Jarju S."/>
            <person name="Secka A."/>
            <person name="Antonio M."/>
            <person name="Oren A."/>
            <person name="Chaudhuri R.R."/>
            <person name="La Ragione R."/>
            <person name="Hildebrand F."/>
            <person name="Pallen M.J."/>
        </authorList>
    </citation>
    <scope>NUCLEOTIDE SEQUENCE</scope>
    <source>
        <strain evidence="1">ChiGjej4B4-12881</strain>
    </source>
</reference>
<dbReference type="Pfam" id="PF14196">
    <property type="entry name" value="ATC_hydrolase"/>
    <property type="match status" value="1"/>
</dbReference>
<accession>A0A9D1W5Q3</accession>
<keyword evidence="1" id="KW-0378">Hydrolase</keyword>
<evidence type="ECO:0000313" key="2">
    <source>
        <dbReference type="Proteomes" id="UP000886780"/>
    </source>
</evidence>
<reference evidence="1" key="2">
    <citation type="submission" date="2021-04" db="EMBL/GenBank/DDBJ databases">
        <authorList>
            <person name="Gilroy R."/>
        </authorList>
    </citation>
    <scope>NUCLEOTIDE SEQUENCE</scope>
    <source>
        <strain evidence="1">ChiGjej4B4-12881</strain>
    </source>
</reference>
<name>A0A9D1W5Q3_9FIRM</name>
<organism evidence="1 2">
    <name type="scientific">Candidatus Lachnoclostridium stercoripullorum</name>
    <dbReference type="NCBI Taxonomy" id="2838635"/>
    <lineage>
        <taxon>Bacteria</taxon>
        <taxon>Bacillati</taxon>
        <taxon>Bacillota</taxon>
        <taxon>Clostridia</taxon>
        <taxon>Lachnospirales</taxon>
        <taxon>Lachnospiraceae</taxon>
    </lineage>
</organism>
<comment type="caution">
    <text evidence="1">The sequence shown here is derived from an EMBL/GenBank/DDBJ whole genome shotgun (WGS) entry which is preliminary data.</text>
</comment>
<evidence type="ECO:0000313" key="1">
    <source>
        <dbReference type="EMBL" id="HIX52894.1"/>
    </source>
</evidence>
<dbReference type="Proteomes" id="UP000886780">
    <property type="component" value="Unassembled WGS sequence"/>
</dbReference>
<proteinExistence type="predicted"/>
<dbReference type="GO" id="GO:0016787">
    <property type="term" value="F:hydrolase activity"/>
    <property type="evidence" value="ECO:0007669"/>
    <property type="project" value="UniProtKB-KW"/>
</dbReference>
<dbReference type="AlphaFoldDB" id="A0A9D1W5Q3"/>
<dbReference type="InterPro" id="IPR026002">
    <property type="entry name" value="ATC_hydrolase-like"/>
</dbReference>
<gene>
    <name evidence="1" type="ORF">IAA28_08840</name>
</gene>
<protein>
    <submittedName>
        <fullName evidence="1">L-2-amino-thiazoline-4-carboxylic acid hydrolase</fullName>
    </submittedName>
</protein>